<reference evidence="1 2" key="1">
    <citation type="submission" date="2017-11" db="EMBL/GenBank/DDBJ databases">
        <title>Isolation and Characterization of Family Methanocellaceae Species from Potential Methane Hydrate Area Offshore Southwestern Taiwan.</title>
        <authorList>
            <person name="Zhang W.-L."/>
            <person name="Chen W.-C."/>
            <person name="Lai M.-C."/>
            <person name="Chen S.-C."/>
        </authorList>
    </citation>
    <scope>NUCLEOTIDE SEQUENCE [LARGE SCALE GENOMIC DNA]</scope>
    <source>
        <strain evidence="1 2">CWC-04</strain>
    </source>
</reference>
<proteinExistence type="predicted"/>
<evidence type="ECO:0000313" key="1">
    <source>
        <dbReference type="EMBL" id="MCD1295636.1"/>
    </source>
</evidence>
<organism evidence="1 2">
    <name type="scientific">Methanooceanicella nereidis</name>
    <dbReference type="NCBI Taxonomy" id="2052831"/>
    <lineage>
        <taxon>Archaea</taxon>
        <taxon>Methanobacteriati</taxon>
        <taxon>Methanobacteriota</taxon>
        <taxon>Stenosarchaea group</taxon>
        <taxon>Methanomicrobia</taxon>
        <taxon>Methanocellales</taxon>
        <taxon>Methanocellaceae</taxon>
        <taxon>Methanooceanicella</taxon>
    </lineage>
</organism>
<protein>
    <submittedName>
        <fullName evidence="1">Uncharacterized protein</fullName>
    </submittedName>
</protein>
<accession>A0AAP2RDJ6</accession>
<keyword evidence="2" id="KW-1185">Reference proteome</keyword>
<sequence>MIAIISSCERDPLASGWGAGLLKNCILFNAQSPFENAVGNDCEVDEGILNDPPVLAGYDVMNPDWGVLLCIGVYDPKRLCVAGVMPPD</sequence>
<gene>
    <name evidence="1" type="ORF">CUJ83_11570</name>
</gene>
<comment type="caution">
    <text evidence="1">The sequence shown here is derived from an EMBL/GenBank/DDBJ whole genome shotgun (WGS) entry which is preliminary data.</text>
</comment>
<dbReference type="Proteomes" id="UP001320159">
    <property type="component" value="Unassembled WGS sequence"/>
</dbReference>
<dbReference type="EMBL" id="PGCK01000010">
    <property type="protein sequence ID" value="MCD1295636.1"/>
    <property type="molecule type" value="Genomic_DNA"/>
</dbReference>
<name>A0AAP2RDJ6_9EURY</name>
<dbReference type="AlphaFoldDB" id="A0AAP2RDJ6"/>
<evidence type="ECO:0000313" key="2">
    <source>
        <dbReference type="Proteomes" id="UP001320159"/>
    </source>
</evidence>